<gene>
    <name evidence="1" type="ORF">C6P40_002746</name>
</gene>
<accession>A0A9P6WHD0</accession>
<proteinExistence type="predicted"/>
<reference evidence="1" key="1">
    <citation type="submission" date="2020-11" db="EMBL/GenBank/DDBJ databases">
        <title>Kefir isolates.</title>
        <authorList>
            <person name="Marcisauskas S."/>
            <person name="Kim Y."/>
            <person name="Blasche S."/>
        </authorList>
    </citation>
    <scope>NUCLEOTIDE SEQUENCE</scope>
    <source>
        <strain evidence="1">Olga-1</strain>
    </source>
</reference>
<dbReference type="Proteomes" id="UP000697127">
    <property type="component" value="Unassembled WGS sequence"/>
</dbReference>
<sequence>MKTTLSSKYIQPALSNIEMKKPILNIPFKYNHVIRFRHKADSRTHIINSLLPNEFKLSTKFLFKSIYFHNDLKFIYKDLKLIKINQNKILEIGSNLLILRLYLNLLKNRSELNSIKLLDSINPFEFNTLKIRHDFINQFNQILDSKNLLSKIKINSKIINTIKIEKSTRHKVLPMLIGLIHCQYGSEKSKKFIDEWVY</sequence>
<name>A0A9P6WHD0_9ASCO</name>
<dbReference type="EMBL" id="PUHW01000300">
    <property type="protein sequence ID" value="KAG0687195.1"/>
    <property type="molecule type" value="Genomic_DNA"/>
</dbReference>
<organism evidence="1 2">
    <name type="scientific">Pichia californica</name>
    <dbReference type="NCBI Taxonomy" id="460514"/>
    <lineage>
        <taxon>Eukaryota</taxon>
        <taxon>Fungi</taxon>
        <taxon>Dikarya</taxon>
        <taxon>Ascomycota</taxon>
        <taxon>Saccharomycotina</taxon>
        <taxon>Pichiomycetes</taxon>
        <taxon>Pichiales</taxon>
        <taxon>Pichiaceae</taxon>
        <taxon>Pichia</taxon>
    </lineage>
</organism>
<dbReference type="OrthoDB" id="3989831at2759"/>
<comment type="caution">
    <text evidence="1">The sequence shown here is derived from an EMBL/GenBank/DDBJ whole genome shotgun (WGS) entry which is preliminary data.</text>
</comment>
<keyword evidence="2" id="KW-1185">Reference proteome</keyword>
<protein>
    <submittedName>
        <fullName evidence="1">Uncharacterized protein</fullName>
    </submittedName>
</protein>
<evidence type="ECO:0000313" key="2">
    <source>
        <dbReference type="Proteomes" id="UP000697127"/>
    </source>
</evidence>
<dbReference type="AlphaFoldDB" id="A0A9P6WHD0"/>
<evidence type="ECO:0000313" key="1">
    <source>
        <dbReference type="EMBL" id="KAG0687195.1"/>
    </source>
</evidence>